<proteinExistence type="predicted"/>
<evidence type="ECO:0008006" key="2">
    <source>
        <dbReference type="Google" id="ProtNLM"/>
    </source>
</evidence>
<evidence type="ECO:0000313" key="1">
    <source>
        <dbReference type="EMBL" id="GAF82458.1"/>
    </source>
</evidence>
<dbReference type="Pfam" id="PF00977">
    <property type="entry name" value="His_biosynth"/>
    <property type="match status" value="1"/>
</dbReference>
<feature type="non-terminal residue" evidence="1">
    <location>
        <position position="79"/>
    </location>
</feature>
<dbReference type="EMBL" id="BARS01009993">
    <property type="protein sequence ID" value="GAF82458.1"/>
    <property type="molecule type" value="Genomic_DNA"/>
</dbReference>
<name>X0SN20_9ZZZZ</name>
<gene>
    <name evidence="1" type="ORF">S01H1_18655</name>
</gene>
<dbReference type="GO" id="GO:0000107">
    <property type="term" value="F:imidazoleglycerol-phosphate synthase activity"/>
    <property type="evidence" value="ECO:0007669"/>
    <property type="project" value="TreeGrafter"/>
</dbReference>
<dbReference type="PANTHER" id="PTHR21235:SF2">
    <property type="entry name" value="IMIDAZOLE GLYCEROL PHOSPHATE SYNTHASE HISHF"/>
    <property type="match status" value="1"/>
</dbReference>
<organism evidence="1">
    <name type="scientific">marine sediment metagenome</name>
    <dbReference type="NCBI Taxonomy" id="412755"/>
    <lineage>
        <taxon>unclassified sequences</taxon>
        <taxon>metagenomes</taxon>
        <taxon>ecological metagenomes</taxon>
    </lineage>
</organism>
<dbReference type="InterPro" id="IPR011060">
    <property type="entry name" value="RibuloseP-bd_barrel"/>
</dbReference>
<comment type="caution">
    <text evidence="1">The sequence shown here is derived from an EMBL/GenBank/DDBJ whole genome shotgun (WGS) entry which is preliminary data.</text>
</comment>
<dbReference type="AlphaFoldDB" id="X0SN20"/>
<dbReference type="InterPro" id="IPR006062">
    <property type="entry name" value="His_biosynth"/>
</dbReference>
<dbReference type="InterPro" id="IPR013785">
    <property type="entry name" value="Aldolase_TIM"/>
</dbReference>
<protein>
    <recommendedName>
        <fullName evidence="2">Imidazole glycerol phosphate synthase subunit HisF</fullName>
    </recommendedName>
</protein>
<dbReference type="InterPro" id="IPR050064">
    <property type="entry name" value="IGPS_HisA/HisF"/>
</dbReference>
<reference evidence="1" key="1">
    <citation type="journal article" date="2014" name="Front. Microbiol.">
        <title>High frequency of phylogenetically diverse reductive dehalogenase-homologous genes in deep subseafloor sedimentary metagenomes.</title>
        <authorList>
            <person name="Kawai M."/>
            <person name="Futagami T."/>
            <person name="Toyoda A."/>
            <person name="Takaki Y."/>
            <person name="Nishi S."/>
            <person name="Hori S."/>
            <person name="Arai W."/>
            <person name="Tsubouchi T."/>
            <person name="Morono Y."/>
            <person name="Uchiyama I."/>
            <person name="Ito T."/>
            <person name="Fujiyama A."/>
            <person name="Inagaki F."/>
            <person name="Takami H."/>
        </authorList>
    </citation>
    <scope>NUCLEOTIDE SEQUENCE</scope>
    <source>
        <strain evidence="1">Expedition CK06-06</strain>
    </source>
</reference>
<sequence>MNTEAALTRRIIPCLDIAGGRVVKGVRFLNLRDAGDPVELAALYQAEGADELAFLDITASPDRRKTVVDMVARVAQQVS</sequence>
<dbReference type="PANTHER" id="PTHR21235">
    <property type="entry name" value="IMIDAZOLE GLYCEROL PHOSPHATE SYNTHASE SUBUNIT HISF/H IGP SYNTHASE SUBUNIT HISF/H"/>
    <property type="match status" value="1"/>
</dbReference>
<dbReference type="Gene3D" id="3.20.20.70">
    <property type="entry name" value="Aldolase class I"/>
    <property type="match status" value="1"/>
</dbReference>
<dbReference type="GO" id="GO:0000105">
    <property type="term" value="P:L-histidine biosynthetic process"/>
    <property type="evidence" value="ECO:0007669"/>
    <property type="project" value="InterPro"/>
</dbReference>
<accession>X0SN20</accession>
<dbReference type="SUPFAM" id="SSF51366">
    <property type="entry name" value="Ribulose-phoshate binding barrel"/>
    <property type="match status" value="1"/>
</dbReference>